<feature type="domain" description="Protein FecR C-terminal" evidence="3">
    <location>
        <begin position="317"/>
        <end position="384"/>
    </location>
</feature>
<dbReference type="Proteomes" id="UP000199577">
    <property type="component" value="Unassembled WGS sequence"/>
</dbReference>
<dbReference type="PANTHER" id="PTHR30273">
    <property type="entry name" value="PERIPLASMIC SIGNAL SENSOR AND SIGMA FACTOR ACTIVATOR FECR-RELATED"/>
    <property type="match status" value="1"/>
</dbReference>
<organism evidence="4 5">
    <name type="scientific">Parapedobacter composti</name>
    <dbReference type="NCBI Taxonomy" id="623281"/>
    <lineage>
        <taxon>Bacteria</taxon>
        <taxon>Pseudomonadati</taxon>
        <taxon>Bacteroidota</taxon>
        <taxon>Sphingobacteriia</taxon>
        <taxon>Sphingobacteriales</taxon>
        <taxon>Sphingobacteriaceae</taxon>
        <taxon>Parapedobacter</taxon>
    </lineage>
</organism>
<proteinExistence type="predicted"/>
<evidence type="ECO:0000313" key="4">
    <source>
        <dbReference type="EMBL" id="SFB92258.1"/>
    </source>
</evidence>
<dbReference type="Pfam" id="PF04773">
    <property type="entry name" value="FecR"/>
    <property type="match status" value="1"/>
</dbReference>
<dbReference type="Pfam" id="PF16344">
    <property type="entry name" value="FecR_C"/>
    <property type="match status" value="1"/>
</dbReference>
<dbReference type="STRING" id="623281.SAMN05421747_102125"/>
<dbReference type="InterPro" id="IPR032508">
    <property type="entry name" value="FecR_C"/>
</dbReference>
<keyword evidence="1" id="KW-0472">Membrane</keyword>
<evidence type="ECO:0000259" key="3">
    <source>
        <dbReference type="Pfam" id="PF16344"/>
    </source>
</evidence>
<feature type="transmembrane region" description="Helical" evidence="1">
    <location>
        <begin position="85"/>
        <end position="103"/>
    </location>
</feature>
<dbReference type="OrthoDB" id="1099963at2"/>
<dbReference type="Gene3D" id="2.60.120.1440">
    <property type="match status" value="1"/>
</dbReference>
<keyword evidence="1" id="KW-1133">Transmembrane helix</keyword>
<dbReference type="AlphaFoldDB" id="A0A1I1F3E0"/>
<keyword evidence="5" id="KW-1185">Reference proteome</keyword>
<name>A0A1I1F3E0_9SPHI</name>
<keyword evidence="1" id="KW-0812">Transmembrane</keyword>
<gene>
    <name evidence="4" type="ORF">SAMN05421747_102125</name>
</gene>
<dbReference type="InterPro" id="IPR006860">
    <property type="entry name" value="FecR"/>
</dbReference>
<sequence length="389" mass="44605">MKPEAYQIAELIGKYLRQNISAEEMTALRAWLDEREENRALLESFRDTDKAQGDIDFLNAIDVDAAWQTMRNRKHRQWDTRMMRYAGYAAAVILVFFISRTWWQRVPVNDDRVVPALSSHYKNDVLPGGNRAQLQLSDGRSVDLEEEMDELNERDGTVISGRDGEITYAKPGQQPNHEPIFNTLVVPKAGTYRIVLSDGTKVWVNALSELRFPVHFGDEERRVSVKGEAYFEVAHDAQRPFKVMVNDTEIEVLGTHFNVHAYTSAVTTTLVEGAVRVTAGRQQYRLSPGQQSFFNGKNITIRQANIAKATAWKNGEFLFKSDNIKDIMQQLARWYDLEVEYEGRVPLQVGYSGQISRHVNLTEVLEMLHYLSKAEFDINGRKVRVIFNN</sequence>
<evidence type="ECO:0000313" key="5">
    <source>
        <dbReference type="Proteomes" id="UP000199577"/>
    </source>
</evidence>
<evidence type="ECO:0000259" key="2">
    <source>
        <dbReference type="Pfam" id="PF04773"/>
    </source>
</evidence>
<protein>
    <submittedName>
        <fullName evidence="4">FecR protein</fullName>
    </submittedName>
</protein>
<accession>A0A1I1F3E0</accession>
<dbReference type="PANTHER" id="PTHR30273:SF2">
    <property type="entry name" value="PROTEIN FECR"/>
    <property type="match status" value="1"/>
</dbReference>
<feature type="domain" description="FecR protein" evidence="2">
    <location>
        <begin position="184"/>
        <end position="276"/>
    </location>
</feature>
<evidence type="ECO:0000256" key="1">
    <source>
        <dbReference type="SAM" id="Phobius"/>
    </source>
</evidence>
<dbReference type="InterPro" id="IPR012373">
    <property type="entry name" value="Ferrdict_sens_TM"/>
</dbReference>
<dbReference type="EMBL" id="FOLL01000002">
    <property type="protein sequence ID" value="SFB92258.1"/>
    <property type="molecule type" value="Genomic_DNA"/>
</dbReference>
<dbReference type="Gene3D" id="3.55.50.30">
    <property type="match status" value="1"/>
</dbReference>
<reference evidence="4 5" key="1">
    <citation type="submission" date="2016-10" db="EMBL/GenBank/DDBJ databases">
        <authorList>
            <person name="de Groot N.N."/>
        </authorList>
    </citation>
    <scope>NUCLEOTIDE SEQUENCE [LARGE SCALE GENOMIC DNA]</scope>
    <source>
        <strain evidence="4 5">DSM 22900</strain>
    </source>
</reference>
<dbReference type="GO" id="GO:0016989">
    <property type="term" value="F:sigma factor antagonist activity"/>
    <property type="evidence" value="ECO:0007669"/>
    <property type="project" value="TreeGrafter"/>
</dbReference>
<dbReference type="RefSeq" id="WP_090971255.1">
    <property type="nucleotide sequence ID" value="NZ_FOLL01000002.1"/>
</dbReference>